<dbReference type="NCBIfam" id="TIGR01725">
    <property type="entry name" value="phge_HK97_gp10"/>
    <property type="match status" value="1"/>
</dbReference>
<dbReference type="RefSeq" id="WP_208087195.1">
    <property type="nucleotide sequence ID" value="NZ_CP086136.1"/>
</dbReference>
<organism evidence="1">
    <name type="scientific">Bradyrhizobium barranii subsp. barranii</name>
    <dbReference type="NCBI Taxonomy" id="2823807"/>
    <lineage>
        <taxon>Bacteria</taxon>
        <taxon>Pseudomonadati</taxon>
        <taxon>Pseudomonadota</taxon>
        <taxon>Alphaproteobacteria</taxon>
        <taxon>Hyphomicrobiales</taxon>
        <taxon>Nitrobacteraceae</taxon>
        <taxon>Bradyrhizobium</taxon>
        <taxon>Bradyrhizobium barranii</taxon>
    </lineage>
</organism>
<dbReference type="InterPro" id="IPR010064">
    <property type="entry name" value="HK97-gp10_tail"/>
</dbReference>
<gene>
    <name evidence="2" type="ORF">J4G43_030205</name>
    <name evidence="1" type="ORF">J4G43_32180</name>
</gene>
<evidence type="ECO:0000313" key="3">
    <source>
        <dbReference type="Proteomes" id="UP000664702"/>
    </source>
</evidence>
<dbReference type="AlphaFoldDB" id="A0A939S6F3"/>
<reference evidence="2 3" key="2">
    <citation type="journal article" date="2022" name="Int. J. Syst. Evol. Microbiol.">
        <title>Strains of Bradyrhizobium barranii sp. nov. associated with legumes native to Canada are symbionts of soybeans and belong to different subspecies (subsp. barranii subsp. nov. and subsp. apii subsp. nov.) and symbiovars (sv. glycinearum and sv. septentrionale).</title>
        <authorList>
            <person name="Bromfield E.S.P."/>
            <person name="Cloutier S."/>
            <person name="Wasai-Hara S."/>
            <person name="Minamisawa K."/>
        </authorList>
    </citation>
    <scope>NUCLEOTIDE SEQUENCE [LARGE SCALE GENOMIC DNA]</scope>
    <source>
        <strain evidence="2 3">144S4</strain>
    </source>
</reference>
<name>A0A939S6F3_9BRAD</name>
<protein>
    <recommendedName>
        <fullName evidence="4">HK97 gp10 family phage protein</fullName>
    </recommendedName>
</protein>
<sequence length="136" mass="15384">MARRINQSVQRFRKLTEELKAEVHAEAVKELNAQADNLVRLMVLAAPHDEGNLEHSVRKVPDRTKDTVVRVVAGGRLTTRPAVSSKPFDYARADEFGTAKMAAKPFFFPTYRLTKKKMISAMKRKITKSIKSRSAE</sequence>
<proteinExistence type="predicted"/>
<dbReference type="EMBL" id="JAGEMI010000001">
    <property type="protein sequence ID" value="MBO1865391.1"/>
    <property type="molecule type" value="Genomic_DNA"/>
</dbReference>
<reference evidence="1" key="1">
    <citation type="submission" date="2021-03" db="EMBL/GenBank/DDBJ databases">
        <title>Whole Genome Sequence of Bradyrhizobium sp. Strain 144S4.</title>
        <authorList>
            <person name="Bromfield E.S.P."/>
            <person name="Cloutier S."/>
        </authorList>
    </citation>
    <scope>NUCLEOTIDE SEQUENCE [LARGE SCALE GENOMIC DNA]</scope>
    <source>
        <strain evidence="1">144S4</strain>
    </source>
</reference>
<dbReference type="Proteomes" id="UP000664702">
    <property type="component" value="Chromosome"/>
</dbReference>
<evidence type="ECO:0000313" key="1">
    <source>
        <dbReference type="EMBL" id="MBO1865391.1"/>
    </source>
</evidence>
<evidence type="ECO:0008006" key="4">
    <source>
        <dbReference type="Google" id="ProtNLM"/>
    </source>
</evidence>
<evidence type="ECO:0000313" key="2">
    <source>
        <dbReference type="EMBL" id="UEM09013.1"/>
    </source>
</evidence>
<accession>A0A939S6F3</accession>
<dbReference type="EMBL" id="CP086136">
    <property type="protein sequence ID" value="UEM09013.1"/>
    <property type="molecule type" value="Genomic_DNA"/>
</dbReference>
<dbReference type="KEGG" id="bban:J4G43_030205"/>